<name>A0A376GT66_ENTGA</name>
<feature type="region of interest" description="Disordered" evidence="1">
    <location>
        <begin position="61"/>
        <end position="104"/>
    </location>
</feature>
<feature type="region of interest" description="Disordered" evidence="1">
    <location>
        <begin position="171"/>
        <end position="194"/>
    </location>
</feature>
<dbReference type="EMBL" id="UFYW01000001">
    <property type="protein sequence ID" value="STD81731.1"/>
    <property type="molecule type" value="Genomic_DNA"/>
</dbReference>
<evidence type="ECO:0000256" key="1">
    <source>
        <dbReference type="SAM" id="MobiDB-lite"/>
    </source>
</evidence>
<evidence type="ECO:0000313" key="3">
    <source>
        <dbReference type="Proteomes" id="UP000254807"/>
    </source>
</evidence>
<reference evidence="2 3" key="1">
    <citation type="submission" date="2018-06" db="EMBL/GenBank/DDBJ databases">
        <authorList>
            <consortium name="Pathogen Informatics"/>
            <person name="Doyle S."/>
        </authorList>
    </citation>
    <scope>NUCLEOTIDE SEQUENCE [LARGE SCALE GENOMIC DNA]</scope>
    <source>
        <strain evidence="2 3">NCTC12360</strain>
    </source>
</reference>
<accession>A0A376GT66</accession>
<dbReference type="RefSeq" id="WP_211279853.1">
    <property type="nucleotide sequence ID" value="NZ_JARPZP010000001.1"/>
</dbReference>
<dbReference type="Proteomes" id="UP000254807">
    <property type="component" value="Unassembled WGS sequence"/>
</dbReference>
<organism evidence="2 3">
    <name type="scientific">Enterococcus gallinarum</name>
    <dbReference type="NCBI Taxonomy" id="1353"/>
    <lineage>
        <taxon>Bacteria</taxon>
        <taxon>Bacillati</taxon>
        <taxon>Bacillota</taxon>
        <taxon>Bacilli</taxon>
        <taxon>Lactobacillales</taxon>
        <taxon>Enterococcaceae</taxon>
        <taxon>Enterococcus</taxon>
    </lineage>
</organism>
<feature type="compositionally biased region" description="Polar residues" evidence="1">
    <location>
        <begin position="67"/>
        <end position="79"/>
    </location>
</feature>
<gene>
    <name evidence="2" type="ORF">NCTC12360_00144</name>
</gene>
<evidence type="ECO:0000313" key="2">
    <source>
        <dbReference type="EMBL" id="STD81731.1"/>
    </source>
</evidence>
<sequence length="371" mass="41762">MKRLYIVLSILSMLFIGLSFIGNAYSEEHSKRSTTTTDTSNTFITVSSTDISDPILTNSLEEETAPTAATSSEQESRTSLWDIEDENKVKYDSDQTNSPELTDQEATKIKELYEKGIAEGKVNRELYSYEAFQENYQVNKTTYEEMKEVVGAGLTYDNWFGEILNYSAFPDGEGHSPRNNQRQKRATQKQNADRFKRDLRKGDIIVVSGGMGHAAIATSDNYILEMSGGGVINKWPTGVMKDNNHQFSKEKWINGGSEQGAKSIRHIDNWVQIWRLPNKTMANKCASYADKIFWNSSGGYKKNRHYDYFIGPNTLSTNPTYCSKLVFHAFWYGSGSAPVMQSYASGLTFIAPGALPNIFTTSYKPYKVGTY</sequence>
<proteinExistence type="predicted"/>
<protein>
    <submittedName>
        <fullName evidence="2">Uncharacterized protein</fullName>
    </submittedName>
</protein>
<keyword evidence="3" id="KW-1185">Reference proteome</keyword>
<dbReference type="AlphaFoldDB" id="A0A376GT66"/>